<evidence type="ECO:0000256" key="5">
    <source>
        <dbReference type="ARBA" id="ARBA00023136"/>
    </source>
</evidence>
<dbReference type="PANTHER" id="PTHR32322">
    <property type="entry name" value="INNER MEMBRANE TRANSPORTER"/>
    <property type="match status" value="1"/>
</dbReference>
<dbReference type="InterPro" id="IPR037185">
    <property type="entry name" value="EmrE-like"/>
</dbReference>
<feature type="transmembrane region" description="Helical" evidence="6">
    <location>
        <begin position="199"/>
        <end position="221"/>
    </location>
</feature>
<keyword evidence="9" id="KW-1185">Reference proteome</keyword>
<dbReference type="RefSeq" id="WP_096434215.1">
    <property type="nucleotide sequence ID" value="NZ_NTJD01000009.1"/>
</dbReference>
<comment type="similarity">
    <text evidence="2">Belongs to the EamA transporter family.</text>
</comment>
<evidence type="ECO:0000313" key="9">
    <source>
        <dbReference type="Proteomes" id="UP000243507"/>
    </source>
</evidence>
<evidence type="ECO:0000259" key="7">
    <source>
        <dbReference type="Pfam" id="PF00892"/>
    </source>
</evidence>
<dbReference type="AlphaFoldDB" id="A0A2A4CN51"/>
<feature type="transmembrane region" description="Helical" evidence="6">
    <location>
        <begin position="289"/>
        <end position="306"/>
    </location>
</feature>
<dbReference type="InterPro" id="IPR000620">
    <property type="entry name" value="EamA_dom"/>
</dbReference>
<keyword evidence="3 6" id="KW-0812">Transmembrane</keyword>
<evidence type="ECO:0000313" key="8">
    <source>
        <dbReference type="EMBL" id="PCD75897.1"/>
    </source>
</evidence>
<evidence type="ECO:0000256" key="2">
    <source>
        <dbReference type="ARBA" id="ARBA00007362"/>
    </source>
</evidence>
<evidence type="ECO:0000256" key="6">
    <source>
        <dbReference type="SAM" id="Phobius"/>
    </source>
</evidence>
<accession>A0A2A4CN51</accession>
<comment type="caution">
    <text evidence="8">The sequence shown here is derived from an EMBL/GenBank/DDBJ whole genome shotgun (WGS) entry which is preliminary data.</text>
</comment>
<dbReference type="OrthoDB" id="9806889at2"/>
<evidence type="ECO:0000256" key="4">
    <source>
        <dbReference type="ARBA" id="ARBA00022989"/>
    </source>
</evidence>
<reference evidence="8 9" key="1">
    <citation type="submission" date="2017-09" db="EMBL/GenBank/DDBJ databases">
        <title>A multilocus sequence analysis scheme for characterization of bacteria in the genus Thioclava.</title>
        <authorList>
            <person name="Liu Y."/>
            <person name="Shao Z."/>
        </authorList>
    </citation>
    <scope>NUCLEOTIDE SEQUENCE [LARGE SCALE GENOMIC DNA]</scope>
    <source>
        <strain evidence="8 9">CAU 1312</strain>
    </source>
</reference>
<feature type="domain" description="EamA" evidence="7">
    <location>
        <begin position="21"/>
        <end position="155"/>
    </location>
</feature>
<feature type="transmembrane region" description="Helical" evidence="6">
    <location>
        <begin position="85"/>
        <end position="105"/>
    </location>
</feature>
<dbReference type="GO" id="GO:0016020">
    <property type="term" value="C:membrane"/>
    <property type="evidence" value="ECO:0007669"/>
    <property type="project" value="UniProtKB-SubCell"/>
</dbReference>
<dbReference type="Pfam" id="PF00892">
    <property type="entry name" value="EamA"/>
    <property type="match status" value="2"/>
</dbReference>
<protein>
    <submittedName>
        <fullName evidence="8">EamA family transporter</fullName>
    </submittedName>
</protein>
<comment type="subcellular location">
    <subcellularLocation>
        <location evidence="1">Membrane</location>
        <topology evidence="1">Multi-pass membrane protein</topology>
    </subcellularLocation>
</comment>
<evidence type="ECO:0000256" key="1">
    <source>
        <dbReference type="ARBA" id="ARBA00004141"/>
    </source>
</evidence>
<dbReference type="SUPFAM" id="SSF103481">
    <property type="entry name" value="Multidrug resistance efflux transporter EmrE"/>
    <property type="match status" value="2"/>
</dbReference>
<organism evidence="8 9">
    <name type="scientific">Pseudothioclava arenosa</name>
    <dbReference type="NCBI Taxonomy" id="1795308"/>
    <lineage>
        <taxon>Bacteria</taxon>
        <taxon>Pseudomonadati</taxon>
        <taxon>Pseudomonadota</taxon>
        <taxon>Alphaproteobacteria</taxon>
        <taxon>Rhodobacterales</taxon>
        <taxon>Paracoccaceae</taxon>
        <taxon>Pseudothioclava</taxon>
    </lineage>
</organism>
<dbReference type="Proteomes" id="UP000243507">
    <property type="component" value="Unassembled WGS sequence"/>
</dbReference>
<name>A0A2A4CN51_9RHOB</name>
<feature type="transmembrane region" description="Helical" evidence="6">
    <location>
        <begin position="233"/>
        <end position="252"/>
    </location>
</feature>
<sequence length="312" mass="33608">MSKTNPDPRAPEQVAPALGILGLLTLALPPLFWAGNFIVARAARAEVPPFALSYGRWLIAGLVLLPFAWRAIGRDWPVYRRHWKRVVALAVPGVLAFNSLVYLGLQQTAATNGMLLNSTIPVLILVLGAIFWRQPLNLGQIAGLMVSTFGVGVVILHGEWSRLVALEVSQGDLIIFAAMVCWAIYTMGLRFFPAEVNRIGFLEVQIAVTLVLLLPFLIWEIASGRTPSWSAEAVGALIYVGIVPSILAYLLYMRGVAVAGPARAGMAIHLLPVYGAVLSSIFLGEHLQAYHAVGFAAILAGILVAGRASRSR</sequence>
<dbReference type="EMBL" id="NTJD01000009">
    <property type="protein sequence ID" value="PCD75897.1"/>
    <property type="molecule type" value="Genomic_DNA"/>
</dbReference>
<feature type="transmembrane region" description="Helical" evidence="6">
    <location>
        <begin position="111"/>
        <end position="131"/>
    </location>
</feature>
<keyword evidence="4 6" id="KW-1133">Transmembrane helix</keyword>
<dbReference type="InterPro" id="IPR050638">
    <property type="entry name" value="AA-Vitamin_Transporters"/>
</dbReference>
<feature type="transmembrane region" description="Helical" evidence="6">
    <location>
        <begin position="264"/>
        <end position="283"/>
    </location>
</feature>
<feature type="transmembrane region" description="Helical" evidence="6">
    <location>
        <begin position="173"/>
        <end position="192"/>
    </location>
</feature>
<dbReference type="PANTHER" id="PTHR32322:SF2">
    <property type="entry name" value="EAMA DOMAIN-CONTAINING PROTEIN"/>
    <property type="match status" value="1"/>
</dbReference>
<feature type="transmembrane region" description="Helical" evidence="6">
    <location>
        <begin position="138"/>
        <end position="158"/>
    </location>
</feature>
<keyword evidence="5 6" id="KW-0472">Membrane</keyword>
<feature type="domain" description="EamA" evidence="7">
    <location>
        <begin position="171"/>
        <end position="305"/>
    </location>
</feature>
<proteinExistence type="inferred from homology"/>
<evidence type="ECO:0000256" key="3">
    <source>
        <dbReference type="ARBA" id="ARBA00022692"/>
    </source>
</evidence>
<feature type="transmembrane region" description="Helical" evidence="6">
    <location>
        <begin position="54"/>
        <end position="73"/>
    </location>
</feature>
<gene>
    <name evidence="8" type="ORF">CLN94_12125</name>
</gene>